<evidence type="ECO:0000313" key="7">
    <source>
        <dbReference type="Proteomes" id="UP000635983"/>
    </source>
</evidence>
<evidence type="ECO:0000259" key="5">
    <source>
        <dbReference type="PROSITE" id="PS50122"/>
    </source>
</evidence>
<evidence type="ECO:0000256" key="2">
    <source>
        <dbReference type="ARBA" id="ARBA00039140"/>
    </source>
</evidence>
<dbReference type="GO" id="GO:0008984">
    <property type="term" value="F:protein-glutamate methylesterase activity"/>
    <property type="evidence" value="ECO:0007669"/>
    <property type="project" value="UniProtKB-EC"/>
</dbReference>
<dbReference type="SUPFAM" id="SSF52738">
    <property type="entry name" value="Methylesterase CheB, C-terminal domain"/>
    <property type="match status" value="1"/>
</dbReference>
<accession>A0A917Q004</accession>
<dbReference type="Pfam" id="PF01339">
    <property type="entry name" value="CheB_methylest"/>
    <property type="match status" value="1"/>
</dbReference>
<evidence type="ECO:0000256" key="3">
    <source>
        <dbReference type="ARBA" id="ARBA00048267"/>
    </source>
</evidence>
<dbReference type="Proteomes" id="UP000635983">
    <property type="component" value="Unassembled WGS sequence"/>
</dbReference>
<dbReference type="PANTHER" id="PTHR42872:SF6">
    <property type="entry name" value="PROTEIN-GLUTAMATE METHYLESTERASE_PROTEIN-GLUTAMINE GLUTAMINASE"/>
    <property type="match status" value="1"/>
</dbReference>
<organism evidence="6 7">
    <name type="scientific">Pseudomonas matsuisoli</name>
    <dbReference type="NCBI Taxonomy" id="1515666"/>
    <lineage>
        <taxon>Bacteria</taxon>
        <taxon>Pseudomonadati</taxon>
        <taxon>Pseudomonadota</taxon>
        <taxon>Gammaproteobacteria</taxon>
        <taxon>Pseudomonadales</taxon>
        <taxon>Pseudomonadaceae</taxon>
        <taxon>Pseudomonas</taxon>
    </lineage>
</organism>
<comment type="caution">
    <text evidence="6">The sequence shown here is derived from an EMBL/GenBank/DDBJ whole genome shotgun (WGS) entry which is preliminary data.</text>
</comment>
<dbReference type="GO" id="GO:0000156">
    <property type="term" value="F:phosphorelay response regulator activity"/>
    <property type="evidence" value="ECO:0007669"/>
    <property type="project" value="InterPro"/>
</dbReference>
<keyword evidence="7" id="KW-1185">Reference proteome</keyword>
<proteinExistence type="predicted"/>
<dbReference type="InterPro" id="IPR000673">
    <property type="entry name" value="Sig_transdc_resp-reg_Me-estase"/>
</dbReference>
<reference evidence="6" key="1">
    <citation type="journal article" date="2014" name="Int. J. Syst. Evol. Microbiol.">
        <title>Complete genome sequence of Corynebacterium casei LMG S-19264T (=DSM 44701T), isolated from a smear-ripened cheese.</title>
        <authorList>
            <consortium name="US DOE Joint Genome Institute (JGI-PGF)"/>
            <person name="Walter F."/>
            <person name="Albersmeier A."/>
            <person name="Kalinowski J."/>
            <person name="Ruckert C."/>
        </authorList>
    </citation>
    <scope>NUCLEOTIDE SEQUENCE</scope>
    <source>
        <strain evidence="6">JCM 30078</strain>
    </source>
</reference>
<dbReference type="RefSeq" id="WP_188984212.1">
    <property type="nucleotide sequence ID" value="NZ_BMPO01000007.1"/>
</dbReference>
<dbReference type="EC" id="3.1.1.61" evidence="2"/>
<feature type="domain" description="CheB-type methylesterase" evidence="5">
    <location>
        <begin position="147"/>
        <end position="317"/>
    </location>
</feature>
<sequence>MKEQSMARVAILADTSLQRGALQQALTSNGYQVVLNSSPSRLDEETLADSSVDLWLVDLALAEDSPLIDALLQQADAPVLYGEGQAPERHSEQYPIWEKRLFGKLKKLIGDASQAVAPSLEVLVNEGHRPERLPLPVELAAMPLQAGEPANEVWLLAGSLGGPQAVKTFLDALPGGLPVGFIYAQHMQPGHEAELAEAIARHSQWPVKQASDGEPIRCGEVTIVPVAQGMYFHDDGRIRLSAAGWQDPYNPSIDQTVLNLVQHFGGKTGVILFSGTGCDGSASLPYARRKDAQIWAQRGETCLCPALPDSARATGQVAFSGEPRELAEAFMAHLVDRFGKQEAS</sequence>
<dbReference type="AlphaFoldDB" id="A0A917Q004"/>
<dbReference type="PROSITE" id="PS50122">
    <property type="entry name" value="CHEB"/>
    <property type="match status" value="1"/>
</dbReference>
<dbReference type="InterPro" id="IPR035909">
    <property type="entry name" value="CheB_C"/>
</dbReference>
<evidence type="ECO:0000256" key="4">
    <source>
        <dbReference type="PROSITE-ProRule" id="PRU00050"/>
    </source>
</evidence>
<comment type="catalytic activity">
    <reaction evidence="3">
        <text>[protein]-L-glutamate 5-O-methyl ester + H2O = L-glutamyl-[protein] + methanol + H(+)</text>
        <dbReference type="Rhea" id="RHEA:23236"/>
        <dbReference type="Rhea" id="RHEA-COMP:10208"/>
        <dbReference type="Rhea" id="RHEA-COMP:10311"/>
        <dbReference type="ChEBI" id="CHEBI:15377"/>
        <dbReference type="ChEBI" id="CHEBI:15378"/>
        <dbReference type="ChEBI" id="CHEBI:17790"/>
        <dbReference type="ChEBI" id="CHEBI:29973"/>
        <dbReference type="ChEBI" id="CHEBI:82795"/>
        <dbReference type="EC" id="3.1.1.61"/>
    </reaction>
</comment>
<name>A0A917Q004_9PSED</name>
<feature type="active site" evidence="4">
    <location>
        <position position="279"/>
    </location>
</feature>
<dbReference type="GO" id="GO:0005737">
    <property type="term" value="C:cytoplasm"/>
    <property type="evidence" value="ECO:0007669"/>
    <property type="project" value="InterPro"/>
</dbReference>
<dbReference type="GO" id="GO:0006935">
    <property type="term" value="P:chemotaxis"/>
    <property type="evidence" value="ECO:0007669"/>
    <property type="project" value="UniProtKB-UniRule"/>
</dbReference>
<keyword evidence="1 4" id="KW-0378">Hydrolase</keyword>
<keyword evidence="4" id="KW-0145">Chemotaxis</keyword>
<dbReference type="Gene3D" id="3.40.50.2300">
    <property type="match status" value="1"/>
</dbReference>
<feature type="active site" evidence="4">
    <location>
        <position position="159"/>
    </location>
</feature>
<protein>
    <recommendedName>
        <fullName evidence="2">protein-glutamate methylesterase</fullName>
        <ecNumber evidence="2">3.1.1.61</ecNumber>
    </recommendedName>
</protein>
<dbReference type="PANTHER" id="PTHR42872">
    <property type="entry name" value="PROTEIN-GLUTAMATE METHYLESTERASE/PROTEIN-GLUTAMINE GLUTAMINASE"/>
    <property type="match status" value="1"/>
</dbReference>
<gene>
    <name evidence="6" type="primary">chpB</name>
    <name evidence="6" type="ORF">GCM10009304_30900</name>
</gene>
<dbReference type="EMBL" id="BMPO01000007">
    <property type="protein sequence ID" value="GGK02888.1"/>
    <property type="molecule type" value="Genomic_DNA"/>
</dbReference>
<evidence type="ECO:0000313" key="6">
    <source>
        <dbReference type="EMBL" id="GGK02888.1"/>
    </source>
</evidence>
<reference evidence="6" key="2">
    <citation type="submission" date="2020-09" db="EMBL/GenBank/DDBJ databases">
        <authorList>
            <person name="Sun Q."/>
            <person name="Ohkuma M."/>
        </authorList>
    </citation>
    <scope>NUCLEOTIDE SEQUENCE</scope>
    <source>
        <strain evidence="6">JCM 30078</strain>
    </source>
</reference>
<feature type="active site" evidence="4">
    <location>
        <position position="186"/>
    </location>
</feature>
<evidence type="ECO:0000256" key="1">
    <source>
        <dbReference type="ARBA" id="ARBA00022801"/>
    </source>
</evidence>
<dbReference type="Gene3D" id="3.40.50.180">
    <property type="entry name" value="Methylesterase CheB, C-terminal domain"/>
    <property type="match status" value="1"/>
</dbReference>